<dbReference type="EMBL" id="CAJVQC010015164">
    <property type="protein sequence ID" value="CAG8664366.1"/>
    <property type="molecule type" value="Genomic_DNA"/>
</dbReference>
<feature type="non-terminal residue" evidence="1">
    <location>
        <position position="766"/>
    </location>
</feature>
<keyword evidence="2" id="KW-1185">Reference proteome</keyword>
<proteinExistence type="predicted"/>
<comment type="caution">
    <text evidence="1">The sequence shown here is derived from an EMBL/GenBank/DDBJ whole genome shotgun (WGS) entry which is preliminary data.</text>
</comment>
<feature type="non-terminal residue" evidence="1">
    <location>
        <position position="1"/>
    </location>
</feature>
<reference evidence="1" key="1">
    <citation type="submission" date="2021-06" db="EMBL/GenBank/DDBJ databases">
        <authorList>
            <person name="Kallberg Y."/>
            <person name="Tangrot J."/>
            <person name="Rosling A."/>
        </authorList>
    </citation>
    <scope>NUCLEOTIDE SEQUENCE</scope>
    <source>
        <strain evidence="1">MA461A</strain>
    </source>
</reference>
<evidence type="ECO:0000313" key="2">
    <source>
        <dbReference type="Proteomes" id="UP000789920"/>
    </source>
</evidence>
<gene>
    <name evidence="1" type="ORF">RPERSI_LOCUS8405</name>
</gene>
<dbReference type="Proteomes" id="UP000789920">
    <property type="component" value="Unassembled WGS sequence"/>
</dbReference>
<name>A0ACA9NMH0_9GLOM</name>
<protein>
    <submittedName>
        <fullName evidence="1">31554_t:CDS:1</fullName>
    </submittedName>
</protein>
<sequence>SSEFRLLAISCINRKDMIDYKKNSSKMHPTEIPNNGFTFVFVINNDYSINYIDNMGLPIKYGGIVKFFSKENYMTNRKTEKDKLRTDKSNQENADRHFLILLTFSGIYKYQMKNKSINNIQKLKYPQRIYNAIINNLDPLFEQSEQSETDSLIDTMREDFKYIELYDLKTNQLVNTFRRQIPHKSIVIDFPYRYAVSNNGKLLAYESVNKIIKLYFIECGLEIAELIIANPEFINVDFIAFFHNDEMLLIYSSGKKLSIWNIFGTLRDSVRLENPKFTIDLNVDFYNMVQSNSFMVVKKANNLVIYDDLIVDKYLKYLKKSDKHDWMKLSEDYFLRQGLNKNIRDLHDKESKLDEYYYIFEPWLLDDDNNLSSPQCSFYLDEKKEKLLLIGNHTVQVWYDQGPKRRTLEFIYMPLAPFLNIPEVEKWESKIIKVMEIELCIGKFKLNILTEDTKDSFQIKIEDEDDIINVAKYACETLKYFSIYKKSEQTFYGDDKKLKLEKLDSIIEQTRKIILRFIRLYPTKWRLLDIRYNLMCVLIESGDYELVNDILSFGELIHIPQYSAWSGEINAIHTALLDHEDHTMLACFLEYYSKNAIHNLEWMNTVVDIIPELYYIKPYKYYAQKLLYNPCFCNKQLDLFSFEFIEILPRSNDLLKVLIPITQLIPLDSELNLQVIDYNKIVDVRMVPLTNFTTNKIISDIRERKPRNFLKRLISPSQHSSLKEEDYSPFIKLVKRGERDLLYENPSMGAVINWMWHSSKFYWHRN</sequence>
<organism evidence="1 2">
    <name type="scientific">Racocetra persica</name>
    <dbReference type="NCBI Taxonomy" id="160502"/>
    <lineage>
        <taxon>Eukaryota</taxon>
        <taxon>Fungi</taxon>
        <taxon>Fungi incertae sedis</taxon>
        <taxon>Mucoromycota</taxon>
        <taxon>Glomeromycotina</taxon>
        <taxon>Glomeromycetes</taxon>
        <taxon>Diversisporales</taxon>
        <taxon>Gigasporaceae</taxon>
        <taxon>Racocetra</taxon>
    </lineage>
</organism>
<evidence type="ECO:0000313" key="1">
    <source>
        <dbReference type="EMBL" id="CAG8664366.1"/>
    </source>
</evidence>
<accession>A0ACA9NMH0</accession>